<evidence type="ECO:0000313" key="14">
    <source>
        <dbReference type="EMBL" id="QEU90627.1"/>
    </source>
</evidence>
<dbReference type="SUPFAM" id="SSF50129">
    <property type="entry name" value="GroES-like"/>
    <property type="match status" value="1"/>
</dbReference>
<dbReference type="Pfam" id="PF00107">
    <property type="entry name" value="ADH_zinc_N"/>
    <property type="match status" value="1"/>
</dbReference>
<feature type="compositionally biased region" description="Polar residues" evidence="12">
    <location>
        <begin position="7"/>
        <end position="16"/>
    </location>
</feature>
<evidence type="ECO:0000256" key="10">
    <source>
        <dbReference type="ARBA" id="ARBA00048685"/>
    </source>
</evidence>
<evidence type="ECO:0000259" key="13">
    <source>
        <dbReference type="SMART" id="SM00829"/>
    </source>
</evidence>
<dbReference type="EMBL" id="CP023699">
    <property type="protein sequence ID" value="QEU90627.1"/>
    <property type="molecule type" value="Genomic_DNA"/>
</dbReference>
<evidence type="ECO:0000256" key="1">
    <source>
        <dbReference type="ARBA" id="ARBA00001947"/>
    </source>
</evidence>
<dbReference type="GO" id="GO:0046872">
    <property type="term" value="F:metal ion binding"/>
    <property type="evidence" value="ECO:0007669"/>
    <property type="project" value="UniProtKB-KW"/>
</dbReference>
<dbReference type="SUPFAM" id="SSF51735">
    <property type="entry name" value="NAD(P)-binding Rossmann-fold domains"/>
    <property type="match status" value="1"/>
</dbReference>
<protein>
    <recommendedName>
        <fullName evidence="9">2-deoxy-scyllo-inosamine dehydrogenase</fullName>
        <ecNumber evidence="8">1.1.1.329</ecNumber>
    </recommendedName>
</protein>
<evidence type="ECO:0000256" key="2">
    <source>
        <dbReference type="ARBA" id="ARBA00022723"/>
    </source>
</evidence>
<name>A0A5J6G6M7_STRKN</name>
<reference evidence="14 15" key="1">
    <citation type="submission" date="2017-09" db="EMBL/GenBank/DDBJ databases">
        <authorList>
            <person name="Lee N."/>
            <person name="Cho B.-K."/>
        </authorList>
    </citation>
    <scope>NUCLEOTIDE SEQUENCE [LARGE SCALE GENOMIC DNA]</scope>
    <source>
        <strain evidence="14 15">ATCC 12853</strain>
    </source>
</reference>
<dbReference type="AlphaFoldDB" id="A0A5J6G6M7"/>
<proteinExistence type="inferred from homology"/>
<dbReference type="PANTHER" id="PTHR43401:SF2">
    <property type="entry name" value="L-THREONINE 3-DEHYDROGENASE"/>
    <property type="match status" value="1"/>
</dbReference>
<feature type="region of interest" description="Disordered" evidence="12">
    <location>
        <begin position="1"/>
        <end position="40"/>
    </location>
</feature>
<comment type="catalytic activity">
    <reaction evidence="11">
        <text>2-deoxy-scyllo-inosamine + NADP(+) = 3-amino-2,3-dideoxy-scyllo-inosose + NADPH + H(+)</text>
        <dbReference type="Rhea" id="RHEA:33879"/>
        <dbReference type="ChEBI" id="CHEBI:15378"/>
        <dbReference type="ChEBI" id="CHEBI:57783"/>
        <dbReference type="ChEBI" id="CHEBI:58349"/>
        <dbReference type="ChEBI" id="CHEBI:65002"/>
        <dbReference type="ChEBI" id="CHEBI:65003"/>
        <dbReference type="EC" id="1.1.1.329"/>
    </reaction>
</comment>
<evidence type="ECO:0000256" key="11">
    <source>
        <dbReference type="ARBA" id="ARBA00049085"/>
    </source>
</evidence>
<comment type="function">
    <text evidence="5">Catalyzes the oxidation of 2-deoxy-scyllo-inosamine (DOIA) with NAD(+) or NADP(+), forming 3-amino-2,3-dideoxy-scyllo-inosose (amino-DOI).</text>
</comment>
<feature type="domain" description="Enoyl reductase (ER)" evidence="13">
    <location>
        <begin position="59"/>
        <end position="384"/>
    </location>
</feature>
<evidence type="ECO:0000313" key="15">
    <source>
        <dbReference type="Proteomes" id="UP000325529"/>
    </source>
</evidence>
<evidence type="ECO:0000256" key="12">
    <source>
        <dbReference type="SAM" id="MobiDB-lite"/>
    </source>
</evidence>
<comment type="pathway">
    <text evidence="6">Metabolic intermediate biosynthesis; 2-deoxystreptamine biosynthesis; 2-deoxystreptamine from D-glucose 6-phosphate: step 3/4.</text>
</comment>
<sequence length="395" mass="41107">MRRAGSVSPNPSTSAAGPTRDPAGAGRVLPPITPRAPPTPEHPCTAFKGADTVKALVFHSPEKATFEQRDVPTPRPGEALVHIAYNSICGSDLSLYRGVWHGFGYPVVPGHEWSGTVVEINGANGHDQSLVGKNVVGDLTCACGNCAACGRGTPVLCENLQELGFTKDGACAEYMTIPVDNLRPLPDALSLRSACQVEPLAVALNAVSIAGVAPGDRVAVMGAGGIGLMLMQVARHLGGEVTVVSEPVAERRAVAGQLGATELCSAEPGQLAELVARRPELTPDVVLEASGYPAALQEAIEVVRPGGRIGLIGYRVEETGPMSPQHIAVKALTLRGSLGPGGRFDDAVELLAKGDDIAVEPLLSHEFGLADYATALDLALSRTNGNVRSFFNLRD</sequence>
<keyword evidence="2" id="KW-0479">Metal-binding</keyword>
<keyword evidence="15" id="KW-1185">Reference proteome</keyword>
<evidence type="ECO:0000256" key="5">
    <source>
        <dbReference type="ARBA" id="ARBA00037678"/>
    </source>
</evidence>
<evidence type="ECO:0000256" key="3">
    <source>
        <dbReference type="ARBA" id="ARBA00022833"/>
    </source>
</evidence>
<dbReference type="Proteomes" id="UP000325529">
    <property type="component" value="Chromosome"/>
</dbReference>
<keyword evidence="4" id="KW-0560">Oxidoreductase</keyword>
<dbReference type="InterPro" id="IPR013154">
    <property type="entry name" value="ADH-like_N"/>
</dbReference>
<comment type="catalytic activity">
    <reaction evidence="10">
        <text>2-deoxy-scyllo-inosamine + NAD(+) = 3-amino-2,3-dideoxy-scyllo-inosose + NADH + H(+)</text>
        <dbReference type="Rhea" id="RHEA:33883"/>
        <dbReference type="ChEBI" id="CHEBI:15378"/>
        <dbReference type="ChEBI" id="CHEBI:57540"/>
        <dbReference type="ChEBI" id="CHEBI:57945"/>
        <dbReference type="ChEBI" id="CHEBI:65002"/>
        <dbReference type="ChEBI" id="CHEBI:65003"/>
        <dbReference type="EC" id="1.1.1.329"/>
    </reaction>
</comment>
<dbReference type="GO" id="GO:0016491">
    <property type="term" value="F:oxidoreductase activity"/>
    <property type="evidence" value="ECO:0007669"/>
    <property type="project" value="UniProtKB-KW"/>
</dbReference>
<comment type="similarity">
    <text evidence="7">Belongs to the zinc-containing alcohol dehydrogenase family. DOIA dehydrogenase subfamily.</text>
</comment>
<dbReference type="InterPro" id="IPR013149">
    <property type="entry name" value="ADH-like_C"/>
</dbReference>
<dbReference type="PANTHER" id="PTHR43401">
    <property type="entry name" value="L-THREONINE 3-DEHYDROGENASE"/>
    <property type="match status" value="1"/>
</dbReference>
<dbReference type="OrthoDB" id="9797931at2"/>
<dbReference type="SMART" id="SM00829">
    <property type="entry name" value="PKS_ER"/>
    <property type="match status" value="1"/>
</dbReference>
<evidence type="ECO:0000256" key="6">
    <source>
        <dbReference type="ARBA" id="ARBA00037908"/>
    </source>
</evidence>
<keyword evidence="3" id="KW-0862">Zinc</keyword>
<dbReference type="Gene3D" id="3.40.50.720">
    <property type="entry name" value="NAD(P)-binding Rossmann-like Domain"/>
    <property type="match status" value="1"/>
</dbReference>
<organism evidence="14 15">
    <name type="scientific">Streptomyces kanamyceticus</name>
    <dbReference type="NCBI Taxonomy" id="1967"/>
    <lineage>
        <taxon>Bacteria</taxon>
        <taxon>Bacillati</taxon>
        <taxon>Actinomycetota</taxon>
        <taxon>Actinomycetes</taxon>
        <taxon>Kitasatosporales</taxon>
        <taxon>Streptomycetaceae</taxon>
        <taxon>Streptomyces</taxon>
    </lineage>
</organism>
<dbReference type="InterPro" id="IPR011032">
    <property type="entry name" value="GroES-like_sf"/>
</dbReference>
<evidence type="ECO:0000256" key="9">
    <source>
        <dbReference type="ARBA" id="ARBA00039387"/>
    </source>
</evidence>
<accession>A0A5J6G6M7</accession>
<gene>
    <name evidence="14" type="ORF">CP970_06645</name>
</gene>
<dbReference type="InterPro" id="IPR050129">
    <property type="entry name" value="Zn_alcohol_dh"/>
</dbReference>
<dbReference type="InterPro" id="IPR036291">
    <property type="entry name" value="NAD(P)-bd_dom_sf"/>
</dbReference>
<feature type="compositionally biased region" description="Pro residues" evidence="12">
    <location>
        <begin position="31"/>
        <end position="40"/>
    </location>
</feature>
<dbReference type="Pfam" id="PF08240">
    <property type="entry name" value="ADH_N"/>
    <property type="match status" value="1"/>
</dbReference>
<dbReference type="Gene3D" id="3.90.180.10">
    <property type="entry name" value="Medium-chain alcohol dehydrogenases, catalytic domain"/>
    <property type="match status" value="1"/>
</dbReference>
<comment type="cofactor">
    <cofactor evidence="1">
        <name>Zn(2+)</name>
        <dbReference type="ChEBI" id="CHEBI:29105"/>
    </cofactor>
</comment>
<evidence type="ECO:0000256" key="8">
    <source>
        <dbReference type="ARBA" id="ARBA00039102"/>
    </source>
</evidence>
<evidence type="ECO:0000256" key="7">
    <source>
        <dbReference type="ARBA" id="ARBA00038004"/>
    </source>
</evidence>
<dbReference type="KEGG" id="ska:CP970_06645"/>
<dbReference type="InterPro" id="IPR020843">
    <property type="entry name" value="ER"/>
</dbReference>
<dbReference type="EC" id="1.1.1.329" evidence="8"/>
<evidence type="ECO:0000256" key="4">
    <source>
        <dbReference type="ARBA" id="ARBA00023002"/>
    </source>
</evidence>